<dbReference type="Gene3D" id="1.20.1250.20">
    <property type="entry name" value="MFS general substrate transporter like domains"/>
    <property type="match status" value="1"/>
</dbReference>
<feature type="transmembrane region" description="Helical" evidence="7">
    <location>
        <begin position="73"/>
        <end position="90"/>
    </location>
</feature>
<reference evidence="9 10" key="1">
    <citation type="submission" date="2017-12" db="EMBL/GenBank/DDBJ databases">
        <title>Characterization of six clinical isolates of Enterochimera gen. nov., a novel genus of the Yersiniaciae family and the three species Enterochimera arupensis sp. nov., Enterochimera coloradensis sp. nov, and Enterochimera californica sp. nov.</title>
        <authorList>
            <person name="Rossi A."/>
            <person name="Fisher M."/>
        </authorList>
    </citation>
    <scope>NUCLEOTIDE SEQUENCE [LARGE SCALE GENOMIC DNA]</scope>
    <source>
        <strain evidence="10">2016-Iso4</strain>
    </source>
</reference>
<evidence type="ECO:0000256" key="2">
    <source>
        <dbReference type="ARBA" id="ARBA00022448"/>
    </source>
</evidence>
<keyword evidence="5 7" id="KW-1133">Transmembrane helix</keyword>
<evidence type="ECO:0000256" key="5">
    <source>
        <dbReference type="ARBA" id="ARBA00022989"/>
    </source>
</evidence>
<keyword evidence="6 7" id="KW-0472">Membrane</keyword>
<evidence type="ECO:0000313" key="10">
    <source>
        <dbReference type="Proteomes" id="UP000234503"/>
    </source>
</evidence>
<dbReference type="InterPro" id="IPR010290">
    <property type="entry name" value="TM_effector"/>
</dbReference>
<dbReference type="AlphaFoldDB" id="A0A2N5E5J3"/>
<keyword evidence="4 7" id="KW-0812">Transmembrane</keyword>
<feature type="transmembrane region" description="Helical" evidence="7">
    <location>
        <begin position="194"/>
        <end position="212"/>
    </location>
</feature>
<evidence type="ECO:0000256" key="6">
    <source>
        <dbReference type="ARBA" id="ARBA00023136"/>
    </source>
</evidence>
<dbReference type="OrthoDB" id="9775268at2"/>
<sequence length="545" mass="59977">MAQVNDIQAVPHDADVVTAAPAPAAASPWQPLRQPVFRMLWIATVVSNIGSWMNDVGVNWTMLTLSADPLSVALVQAASSLPMFLFALPSGVMADIVDRRKYLLFSQIWVFIAAAGLTLLSFTGHVTPLVLLIAAFLMSTGAAMSSPPFQAIVPDLVKKRELSAAIALNSLGINISRAIGPALGGLILSFSGPWMVFLLNALSVLGVAWVLYRWKAEPTVQRLPPEHFFSAVRAGLRYVHAAPVLRNVLVRTVAFFLFSSAGWALLPLVARRELNLGPGGYGIMLAFIGVGAVCGAVLLPRLRKLFNPDRLMVLASLLFGVTMLALAFVRHFWLLNAFEFFTGFAWIAVLSTLNVGAQRSAAKWVKARALAVYLTVFFGSMTVGSALWGQLASHYGIPVSLTVATIGIALASLTVLRWRLDMDPDLNLDISEIKEPVPALDIHHDRGPVRVSYEYLIRPEDTKGFTHCMQDMRRVRRRGGAMNWSVYEDILQPGIFVETFVVGSWMEHLRQLERYTMNDQKIQTRVYAFHQGDKVPQARYLVAPV</sequence>
<evidence type="ECO:0000313" key="9">
    <source>
        <dbReference type="EMBL" id="PLR36434.1"/>
    </source>
</evidence>
<comment type="caution">
    <text evidence="9">The sequence shown here is derived from an EMBL/GenBank/DDBJ whole genome shotgun (WGS) entry which is preliminary data.</text>
</comment>
<feature type="transmembrane region" description="Helical" evidence="7">
    <location>
        <begin position="340"/>
        <end position="357"/>
    </location>
</feature>
<dbReference type="GO" id="GO:0022857">
    <property type="term" value="F:transmembrane transporter activity"/>
    <property type="evidence" value="ECO:0007669"/>
    <property type="project" value="InterPro"/>
</dbReference>
<dbReference type="Proteomes" id="UP000234503">
    <property type="component" value="Unassembled WGS sequence"/>
</dbReference>
<feature type="transmembrane region" description="Helical" evidence="7">
    <location>
        <begin position="311"/>
        <end position="334"/>
    </location>
</feature>
<keyword evidence="2" id="KW-0813">Transport</keyword>
<feature type="domain" description="Major facilitator superfamily (MFS) profile" evidence="8">
    <location>
        <begin position="36"/>
        <end position="423"/>
    </location>
</feature>
<evidence type="ECO:0000256" key="1">
    <source>
        <dbReference type="ARBA" id="ARBA00004651"/>
    </source>
</evidence>
<dbReference type="EMBL" id="PJZH01000006">
    <property type="protein sequence ID" value="PLR36434.1"/>
    <property type="molecule type" value="Genomic_DNA"/>
</dbReference>
<dbReference type="Pfam" id="PF05977">
    <property type="entry name" value="MFS_3"/>
    <property type="match status" value="1"/>
</dbReference>
<evidence type="ECO:0000256" key="7">
    <source>
        <dbReference type="SAM" id="Phobius"/>
    </source>
</evidence>
<proteinExistence type="predicted"/>
<evidence type="ECO:0000256" key="4">
    <source>
        <dbReference type="ARBA" id="ARBA00022692"/>
    </source>
</evidence>
<keyword evidence="3" id="KW-1003">Cell membrane</keyword>
<dbReference type="RefSeq" id="WP_101824008.1">
    <property type="nucleotide sequence ID" value="NZ_PJZH01000006.1"/>
</dbReference>
<dbReference type="InterPro" id="IPR036259">
    <property type="entry name" value="MFS_trans_sf"/>
</dbReference>
<feature type="transmembrane region" description="Helical" evidence="7">
    <location>
        <begin position="248"/>
        <end position="269"/>
    </location>
</feature>
<dbReference type="SUPFAM" id="SSF103473">
    <property type="entry name" value="MFS general substrate transporter"/>
    <property type="match status" value="1"/>
</dbReference>
<dbReference type="InterPro" id="IPR020846">
    <property type="entry name" value="MFS_dom"/>
</dbReference>
<name>A0A2N5E5J3_9GAMM</name>
<evidence type="ECO:0000259" key="8">
    <source>
        <dbReference type="PROSITE" id="PS50850"/>
    </source>
</evidence>
<evidence type="ECO:0000256" key="3">
    <source>
        <dbReference type="ARBA" id="ARBA00022475"/>
    </source>
</evidence>
<dbReference type="PANTHER" id="PTHR23513:SF11">
    <property type="entry name" value="STAPHYLOFERRIN A TRANSPORTER"/>
    <property type="match status" value="1"/>
</dbReference>
<dbReference type="GO" id="GO:0005886">
    <property type="term" value="C:plasma membrane"/>
    <property type="evidence" value="ECO:0007669"/>
    <property type="project" value="UniProtKB-SubCell"/>
</dbReference>
<feature type="transmembrane region" description="Helical" evidence="7">
    <location>
        <begin position="129"/>
        <end position="153"/>
    </location>
</feature>
<dbReference type="CDD" id="cd06173">
    <property type="entry name" value="MFS_MefA_like"/>
    <property type="match status" value="1"/>
</dbReference>
<protein>
    <submittedName>
        <fullName evidence="9">MFS transporter</fullName>
    </submittedName>
</protein>
<organism evidence="9 10">
    <name type="scientific">Chimaeribacter coloradensis</name>
    <dbReference type="NCBI Taxonomy" id="2060068"/>
    <lineage>
        <taxon>Bacteria</taxon>
        <taxon>Pseudomonadati</taxon>
        <taxon>Pseudomonadota</taxon>
        <taxon>Gammaproteobacteria</taxon>
        <taxon>Enterobacterales</taxon>
        <taxon>Yersiniaceae</taxon>
        <taxon>Chimaeribacter</taxon>
    </lineage>
</organism>
<dbReference type="PROSITE" id="PS50850">
    <property type="entry name" value="MFS"/>
    <property type="match status" value="1"/>
</dbReference>
<keyword evidence="10" id="KW-1185">Reference proteome</keyword>
<accession>A0A2N5E5J3</accession>
<feature type="transmembrane region" description="Helical" evidence="7">
    <location>
        <begin position="102"/>
        <end position="123"/>
    </location>
</feature>
<gene>
    <name evidence="9" type="ORF">CYR32_08725</name>
</gene>
<dbReference type="PANTHER" id="PTHR23513">
    <property type="entry name" value="INTEGRAL MEMBRANE EFFLUX PROTEIN-RELATED"/>
    <property type="match status" value="1"/>
</dbReference>
<feature type="transmembrane region" description="Helical" evidence="7">
    <location>
        <begin position="281"/>
        <end position="299"/>
    </location>
</feature>
<comment type="subcellular location">
    <subcellularLocation>
        <location evidence="1">Cell membrane</location>
        <topology evidence="1">Multi-pass membrane protein</topology>
    </subcellularLocation>
</comment>
<feature type="transmembrane region" description="Helical" evidence="7">
    <location>
        <begin position="395"/>
        <end position="416"/>
    </location>
</feature>
<feature type="transmembrane region" description="Helical" evidence="7">
    <location>
        <begin position="369"/>
        <end position="389"/>
    </location>
</feature>